<dbReference type="SUPFAM" id="SSF53756">
    <property type="entry name" value="UDP-Glycosyltransferase/glycogen phosphorylase"/>
    <property type="match status" value="1"/>
</dbReference>
<accession>A0A4V1RMB4</accession>
<proteinExistence type="predicted"/>
<gene>
    <name evidence="1" type="ORF">EUA07_13430</name>
</gene>
<reference evidence="1 2" key="1">
    <citation type="submission" date="2019-01" db="EMBL/GenBank/DDBJ databases">
        <title>Novel species of Nocardioides.</title>
        <authorList>
            <person name="Liu Q."/>
            <person name="Xin Y.-H."/>
        </authorList>
    </citation>
    <scope>NUCLEOTIDE SEQUENCE [LARGE SCALE GENOMIC DNA]</scope>
    <source>
        <strain evidence="1 2">CGMCC 4.6875</strain>
    </source>
</reference>
<protein>
    <recommendedName>
        <fullName evidence="3">Glycosyltransferase family 1 protein</fullName>
    </recommendedName>
</protein>
<dbReference type="Proteomes" id="UP000293291">
    <property type="component" value="Unassembled WGS sequence"/>
</dbReference>
<dbReference type="AlphaFoldDB" id="A0A4V1RMB4"/>
<evidence type="ECO:0000313" key="2">
    <source>
        <dbReference type="Proteomes" id="UP000293291"/>
    </source>
</evidence>
<dbReference type="EMBL" id="SDWU01000014">
    <property type="protein sequence ID" value="RYC00693.1"/>
    <property type="molecule type" value="Genomic_DNA"/>
</dbReference>
<dbReference type="RefSeq" id="WP_129455688.1">
    <property type="nucleotide sequence ID" value="NZ_JACXYX010000015.1"/>
</dbReference>
<name>A0A4V1RMB4_9ACTN</name>
<keyword evidence="2" id="KW-1185">Reference proteome</keyword>
<dbReference type="Gene3D" id="3.40.50.2000">
    <property type="entry name" value="Glycogen Phosphorylase B"/>
    <property type="match status" value="1"/>
</dbReference>
<comment type="caution">
    <text evidence="1">The sequence shown here is derived from an EMBL/GenBank/DDBJ whole genome shotgun (WGS) entry which is preliminary data.</text>
</comment>
<sequence length="267" mass="29129">MTSDVVVRVGFRPGSRTARGRLFDALLGILSKGSLRVMYWIGTDVQRLVAEVEGGAAPLRTRAMSRTHWHLAGSSRLRSELAAVGVDARLVDFPSFVSMPVGSLPEMPSRFTALTYIPDFRSGFYGGDVILQLARARPDVDFVVMGGDGTWAGDAPANVRFVGWVSDPSSLYARSSCVLRLPEHDSVGATAAEALLYGRPLIYTESLPYSKLVDRELPSVLAALDDLHHAHSKGDLLPNVDASNWAKQEFDPESRFARLANVLREMA</sequence>
<dbReference type="OrthoDB" id="509705at2"/>
<evidence type="ECO:0008006" key="3">
    <source>
        <dbReference type="Google" id="ProtNLM"/>
    </source>
</evidence>
<organism evidence="1 2">
    <name type="scientific">Nocardioides ganghwensis</name>
    <dbReference type="NCBI Taxonomy" id="252230"/>
    <lineage>
        <taxon>Bacteria</taxon>
        <taxon>Bacillati</taxon>
        <taxon>Actinomycetota</taxon>
        <taxon>Actinomycetes</taxon>
        <taxon>Propionibacteriales</taxon>
        <taxon>Nocardioidaceae</taxon>
        <taxon>Nocardioides</taxon>
    </lineage>
</organism>
<evidence type="ECO:0000313" key="1">
    <source>
        <dbReference type="EMBL" id="RYC00693.1"/>
    </source>
</evidence>